<dbReference type="AlphaFoldDB" id="A0A1I3MJR9"/>
<reference evidence="1 2" key="1">
    <citation type="submission" date="2016-10" db="EMBL/GenBank/DDBJ databases">
        <authorList>
            <person name="de Groot N.N."/>
        </authorList>
    </citation>
    <scope>NUCLEOTIDE SEQUENCE [LARGE SCALE GENOMIC DNA]</scope>
    <source>
        <strain evidence="1 2">SP2</strain>
    </source>
</reference>
<evidence type="ECO:0000313" key="2">
    <source>
        <dbReference type="Proteomes" id="UP000182829"/>
    </source>
</evidence>
<organism evidence="1 2">
    <name type="scientific">Natronobacterium gregoryi</name>
    <dbReference type="NCBI Taxonomy" id="44930"/>
    <lineage>
        <taxon>Archaea</taxon>
        <taxon>Methanobacteriati</taxon>
        <taxon>Methanobacteriota</taxon>
        <taxon>Stenosarchaea group</taxon>
        <taxon>Halobacteria</taxon>
        <taxon>Halobacteriales</taxon>
        <taxon>Natrialbaceae</taxon>
        <taxon>Natronobacterium</taxon>
    </lineage>
</organism>
<accession>A0A1I3MJR9</accession>
<proteinExistence type="predicted"/>
<dbReference type="EMBL" id="FORO01000010">
    <property type="protein sequence ID" value="SFI97239.1"/>
    <property type="molecule type" value="Genomic_DNA"/>
</dbReference>
<sequence>MFSVSSATDGSGPFCGAMGCTNDADVVIHYPKHGERTVCDDCAEGYEVVRDV</sequence>
<gene>
    <name evidence="1" type="ORF">SAMN05443661_110173</name>
</gene>
<name>A0A1I3MJR9_9EURY</name>
<dbReference type="Proteomes" id="UP000182829">
    <property type="component" value="Unassembled WGS sequence"/>
</dbReference>
<evidence type="ECO:0000313" key="1">
    <source>
        <dbReference type="EMBL" id="SFI97239.1"/>
    </source>
</evidence>
<protein>
    <submittedName>
        <fullName evidence="1">Uncharacterized protein</fullName>
    </submittedName>
</protein>